<feature type="chain" id="PRO_5016326268" description="Peptide hydrolase" evidence="1">
    <location>
        <begin position="29"/>
        <end position="535"/>
    </location>
</feature>
<dbReference type="AlphaFoldDB" id="A0A316Z951"/>
<keyword evidence="1" id="KW-0732">Signal</keyword>
<feature type="signal peptide" evidence="1">
    <location>
        <begin position="1"/>
        <end position="28"/>
    </location>
</feature>
<organism evidence="2 3">
    <name type="scientific">Tilletiopsis washingtonensis</name>
    <dbReference type="NCBI Taxonomy" id="58919"/>
    <lineage>
        <taxon>Eukaryota</taxon>
        <taxon>Fungi</taxon>
        <taxon>Dikarya</taxon>
        <taxon>Basidiomycota</taxon>
        <taxon>Ustilaginomycotina</taxon>
        <taxon>Exobasidiomycetes</taxon>
        <taxon>Entylomatales</taxon>
        <taxon>Entylomatales incertae sedis</taxon>
        <taxon>Tilletiopsis</taxon>
    </lineage>
</organism>
<protein>
    <recommendedName>
        <fullName evidence="4">Peptide hydrolase</fullName>
    </recommendedName>
</protein>
<dbReference type="GeneID" id="37269952"/>
<dbReference type="STRING" id="58919.A0A316Z951"/>
<dbReference type="OrthoDB" id="4334193at2759"/>
<reference evidence="2 3" key="1">
    <citation type="journal article" date="2018" name="Mol. Biol. Evol.">
        <title>Broad Genomic Sampling Reveals a Smut Pathogenic Ancestry of the Fungal Clade Ustilaginomycotina.</title>
        <authorList>
            <person name="Kijpornyongpan T."/>
            <person name="Mondo S.J."/>
            <person name="Barry K."/>
            <person name="Sandor L."/>
            <person name="Lee J."/>
            <person name="Lipzen A."/>
            <person name="Pangilinan J."/>
            <person name="LaButti K."/>
            <person name="Hainaut M."/>
            <person name="Henrissat B."/>
            <person name="Grigoriev I.V."/>
            <person name="Spatafora J.W."/>
            <person name="Aime M.C."/>
        </authorList>
    </citation>
    <scope>NUCLEOTIDE SEQUENCE [LARGE SCALE GENOMIC DNA]</scope>
    <source>
        <strain evidence="2 3">MCA 4186</strain>
    </source>
</reference>
<dbReference type="Proteomes" id="UP000245946">
    <property type="component" value="Unassembled WGS sequence"/>
</dbReference>
<name>A0A316Z951_9BASI</name>
<dbReference type="SUPFAM" id="SSF53187">
    <property type="entry name" value="Zn-dependent exopeptidases"/>
    <property type="match status" value="1"/>
</dbReference>
<dbReference type="EMBL" id="KZ819293">
    <property type="protein sequence ID" value="PWN97796.1"/>
    <property type="molecule type" value="Genomic_DNA"/>
</dbReference>
<dbReference type="Gene3D" id="3.50.30.30">
    <property type="match status" value="1"/>
</dbReference>
<dbReference type="Gene3D" id="3.40.630.10">
    <property type="entry name" value="Zn peptidases"/>
    <property type="match status" value="1"/>
</dbReference>
<gene>
    <name evidence="2" type="ORF">FA09DRAFT_329961</name>
</gene>
<evidence type="ECO:0000313" key="3">
    <source>
        <dbReference type="Proteomes" id="UP000245946"/>
    </source>
</evidence>
<proteinExistence type="predicted"/>
<accession>A0A316Z951</accession>
<evidence type="ECO:0000256" key="1">
    <source>
        <dbReference type="SAM" id="SignalP"/>
    </source>
</evidence>
<evidence type="ECO:0008006" key="4">
    <source>
        <dbReference type="Google" id="ProtNLM"/>
    </source>
</evidence>
<keyword evidence="3" id="KW-1185">Reference proteome</keyword>
<evidence type="ECO:0000313" key="2">
    <source>
        <dbReference type="EMBL" id="PWN97796.1"/>
    </source>
</evidence>
<dbReference type="RefSeq" id="XP_025598075.1">
    <property type="nucleotide sequence ID" value="XM_025742408.1"/>
</dbReference>
<sequence length="535" mass="56488">MSLPHSLRWTICAAIALVCASAVRGILAAPQPQALTIDASKFASAAELERDVDAICSGGLRMPGGKLHKQKVAWFEGQLKAIPGVTLSSHEYGLTSWEPLEGQTLEQAGGLRVDGASLDIASAIAYSKPTGAKGVTAPLVFLPSGTPITADNAAGKVVVRDIDYSNVLPYGVVLVPSYSNTGDFTSVLLKSYKRPATAPQLLADMLAAGTAGAAGVVTAYDVPRSYMRSAFTPHDGTMYRVPGVFVGVDEGATLKAAARRGASATLRVEAQVYRTTTRNLYATLPGQSPETVVYVTHTDGVSYVQENGGAALLALLRYFAALPLSQRGRTLQFAFNSGHLHLSREGTDFFSRTVADGLASNNVTLVVPVEHMATREVEQVARAGGQPGSELRYTGKGEAMLWCVGPMRAVVGAVQAAVARRRLDRTIVTRGAGLPNPAVVPMYTSFAGLGSYFHTRLVPTTALISGPWTLWAPSWGKGAVDFARMRAQTLALGDVYFGVAGAAKADIDAGYAAYRRQRDAGTPQFELFVPPESAP</sequence>